<dbReference type="OrthoDB" id="10047996at2759"/>
<feature type="compositionally biased region" description="Low complexity" evidence="1">
    <location>
        <begin position="91"/>
        <end position="101"/>
    </location>
</feature>
<name>B4GGB8_DROPE</name>
<dbReference type="GO" id="GO:0034703">
    <property type="term" value="C:cation channel complex"/>
    <property type="evidence" value="ECO:0007669"/>
    <property type="project" value="EnsemblMetazoa"/>
</dbReference>
<sequence>MRPGPGLVVMALAFISGARRGSSSSISSTTTTTTASTSIGTTSAGAAGAAAVGAGGAGGTGGTGATAAGTEAGGPGGGGLGGGHRGGGVGTALPSRGESSSFISSSGSYLLPIFLPHHLDLYRRPTPQAIYQLPPTYQHAHDHDDPRARTEALSARLQR</sequence>
<dbReference type="AlphaFoldDB" id="B4GGB8"/>
<proteinExistence type="predicted"/>
<feature type="region of interest" description="Disordered" evidence="1">
    <location>
        <begin position="137"/>
        <end position="159"/>
    </location>
</feature>
<evidence type="ECO:0000256" key="1">
    <source>
        <dbReference type="SAM" id="MobiDB-lite"/>
    </source>
</evidence>
<evidence type="ECO:0000313" key="3">
    <source>
        <dbReference type="Proteomes" id="UP000008744"/>
    </source>
</evidence>
<dbReference type="HOGENOM" id="CLU_1662621_0_0_1"/>
<organism evidence="3">
    <name type="scientific">Drosophila persimilis</name>
    <name type="common">Fruit fly</name>
    <dbReference type="NCBI Taxonomy" id="7234"/>
    <lineage>
        <taxon>Eukaryota</taxon>
        <taxon>Metazoa</taxon>
        <taxon>Ecdysozoa</taxon>
        <taxon>Arthropoda</taxon>
        <taxon>Hexapoda</taxon>
        <taxon>Insecta</taxon>
        <taxon>Pterygota</taxon>
        <taxon>Neoptera</taxon>
        <taxon>Endopterygota</taxon>
        <taxon>Diptera</taxon>
        <taxon>Brachycera</taxon>
        <taxon>Muscomorpha</taxon>
        <taxon>Ephydroidea</taxon>
        <taxon>Drosophilidae</taxon>
        <taxon>Drosophila</taxon>
        <taxon>Sophophora</taxon>
    </lineage>
</organism>
<keyword evidence="3" id="KW-1185">Reference proteome</keyword>
<dbReference type="EMBL" id="CH479183">
    <property type="protein sequence ID" value="EDW35538.1"/>
    <property type="molecule type" value="Genomic_DNA"/>
</dbReference>
<protein>
    <submittedName>
        <fullName evidence="2">GL17164</fullName>
    </submittedName>
</protein>
<feature type="region of interest" description="Disordered" evidence="1">
    <location>
        <begin position="21"/>
        <end position="101"/>
    </location>
</feature>
<evidence type="ECO:0000313" key="2">
    <source>
        <dbReference type="EMBL" id="EDW35538.1"/>
    </source>
</evidence>
<accession>B4GGB8</accession>
<feature type="compositionally biased region" description="Gly residues" evidence="1">
    <location>
        <begin position="71"/>
        <end position="90"/>
    </location>
</feature>
<dbReference type="GO" id="GO:0035176">
    <property type="term" value="P:social behavior"/>
    <property type="evidence" value="ECO:0007669"/>
    <property type="project" value="EnsemblMetazoa"/>
</dbReference>
<feature type="compositionally biased region" description="Gly residues" evidence="1">
    <location>
        <begin position="53"/>
        <end position="64"/>
    </location>
</feature>
<feature type="compositionally biased region" description="Low complexity" evidence="1">
    <location>
        <begin position="21"/>
        <end position="52"/>
    </location>
</feature>
<dbReference type="GO" id="GO:0022840">
    <property type="term" value="F:leak channel activity"/>
    <property type="evidence" value="ECO:0007669"/>
    <property type="project" value="EnsemblMetazoa"/>
</dbReference>
<dbReference type="STRING" id="7234.B4GGB8"/>
<feature type="compositionally biased region" description="Basic and acidic residues" evidence="1">
    <location>
        <begin position="139"/>
        <end position="150"/>
    </location>
</feature>
<dbReference type="GO" id="GO:0045475">
    <property type="term" value="P:locomotor rhythm"/>
    <property type="evidence" value="ECO:0007669"/>
    <property type="project" value="EnsemblMetazoa"/>
</dbReference>
<reference evidence="2 3" key="1">
    <citation type="journal article" date="2007" name="Nature">
        <title>Evolution of genes and genomes on the Drosophila phylogeny.</title>
        <authorList>
            <consortium name="Drosophila 12 Genomes Consortium"/>
            <person name="Clark A.G."/>
            <person name="Eisen M.B."/>
            <person name="Smith D.R."/>
            <person name="Bergman C.M."/>
            <person name="Oliver B."/>
            <person name="Markow T.A."/>
            <person name="Kaufman T.C."/>
            <person name="Kellis M."/>
            <person name="Gelbart W."/>
            <person name="Iyer V.N."/>
            <person name="Pollard D.A."/>
            <person name="Sackton T.B."/>
            <person name="Larracuente A.M."/>
            <person name="Singh N.D."/>
            <person name="Abad J.P."/>
            <person name="Abt D.N."/>
            <person name="Adryan B."/>
            <person name="Aguade M."/>
            <person name="Akashi H."/>
            <person name="Anderson W.W."/>
            <person name="Aquadro C.F."/>
            <person name="Ardell D.H."/>
            <person name="Arguello R."/>
            <person name="Artieri C.G."/>
            <person name="Barbash D.A."/>
            <person name="Barker D."/>
            <person name="Barsanti P."/>
            <person name="Batterham P."/>
            <person name="Batzoglou S."/>
            <person name="Begun D."/>
            <person name="Bhutkar A."/>
            <person name="Blanco E."/>
            <person name="Bosak S.A."/>
            <person name="Bradley R.K."/>
            <person name="Brand A.D."/>
            <person name="Brent M.R."/>
            <person name="Brooks A.N."/>
            <person name="Brown R.H."/>
            <person name="Butlin R.K."/>
            <person name="Caggese C."/>
            <person name="Calvi B.R."/>
            <person name="Bernardo de Carvalho A."/>
            <person name="Caspi A."/>
            <person name="Castrezana S."/>
            <person name="Celniker S.E."/>
            <person name="Chang J.L."/>
            <person name="Chapple C."/>
            <person name="Chatterji S."/>
            <person name="Chinwalla A."/>
            <person name="Civetta A."/>
            <person name="Clifton S.W."/>
            <person name="Comeron J.M."/>
            <person name="Costello J.C."/>
            <person name="Coyne J.A."/>
            <person name="Daub J."/>
            <person name="David R.G."/>
            <person name="Delcher A.L."/>
            <person name="Delehaunty K."/>
            <person name="Do C.B."/>
            <person name="Ebling H."/>
            <person name="Edwards K."/>
            <person name="Eickbush T."/>
            <person name="Evans J.D."/>
            <person name="Filipski A."/>
            <person name="Findeiss S."/>
            <person name="Freyhult E."/>
            <person name="Fulton L."/>
            <person name="Fulton R."/>
            <person name="Garcia A.C."/>
            <person name="Gardiner A."/>
            <person name="Garfield D.A."/>
            <person name="Garvin B.E."/>
            <person name="Gibson G."/>
            <person name="Gilbert D."/>
            <person name="Gnerre S."/>
            <person name="Godfrey J."/>
            <person name="Good R."/>
            <person name="Gotea V."/>
            <person name="Gravely B."/>
            <person name="Greenberg A.J."/>
            <person name="Griffiths-Jones S."/>
            <person name="Gross S."/>
            <person name="Guigo R."/>
            <person name="Gustafson E.A."/>
            <person name="Haerty W."/>
            <person name="Hahn M.W."/>
            <person name="Halligan D.L."/>
            <person name="Halpern A.L."/>
            <person name="Halter G.M."/>
            <person name="Han M.V."/>
            <person name="Heger A."/>
            <person name="Hillier L."/>
            <person name="Hinrichs A.S."/>
            <person name="Holmes I."/>
            <person name="Hoskins R.A."/>
            <person name="Hubisz M.J."/>
            <person name="Hultmark D."/>
            <person name="Huntley M.A."/>
            <person name="Jaffe D.B."/>
            <person name="Jagadeeshan S."/>
            <person name="Jeck W.R."/>
            <person name="Johnson J."/>
            <person name="Jones C.D."/>
            <person name="Jordan W.C."/>
            <person name="Karpen G.H."/>
            <person name="Kataoka E."/>
            <person name="Keightley P.D."/>
            <person name="Kheradpour P."/>
            <person name="Kirkness E.F."/>
            <person name="Koerich L.B."/>
            <person name="Kristiansen K."/>
            <person name="Kudrna D."/>
            <person name="Kulathinal R.J."/>
            <person name="Kumar S."/>
            <person name="Kwok R."/>
            <person name="Lander E."/>
            <person name="Langley C.H."/>
            <person name="Lapoint R."/>
            <person name="Lazzaro B.P."/>
            <person name="Lee S.J."/>
            <person name="Levesque L."/>
            <person name="Li R."/>
            <person name="Lin C.F."/>
            <person name="Lin M.F."/>
            <person name="Lindblad-Toh K."/>
            <person name="Llopart A."/>
            <person name="Long M."/>
            <person name="Low L."/>
            <person name="Lozovsky E."/>
            <person name="Lu J."/>
            <person name="Luo M."/>
            <person name="Machado C.A."/>
            <person name="Makalowski W."/>
            <person name="Marzo M."/>
            <person name="Matsuda M."/>
            <person name="Matzkin L."/>
            <person name="McAllister B."/>
            <person name="McBride C.S."/>
            <person name="McKernan B."/>
            <person name="McKernan K."/>
            <person name="Mendez-Lago M."/>
            <person name="Minx P."/>
            <person name="Mollenhauer M.U."/>
            <person name="Montooth K."/>
            <person name="Mount S.M."/>
            <person name="Mu X."/>
            <person name="Myers E."/>
            <person name="Negre B."/>
            <person name="Newfeld S."/>
            <person name="Nielsen R."/>
            <person name="Noor M.A."/>
            <person name="O'Grady P."/>
            <person name="Pachter L."/>
            <person name="Papaceit M."/>
            <person name="Parisi M.J."/>
            <person name="Parisi M."/>
            <person name="Parts L."/>
            <person name="Pedersen J.S."/>
            <person name="Pesole G."/>
            <person name="Phillippy A.M."/>
            <person name="Ponting C.P."/>
            <person name="Pop M."/>
            <person name="Porcelli D."/>
            <person name="Powell J.R."/>
            <person name="Prohaska S."/>
            <person name="Pruitt K."/>
            <person name="Puig M."/>
            <person name="Quesneville H."/>
            <person name="Ram K.R."/>
            <person name="Rand D."/>
            <person name="Rasmussen M.D."/>
            <person name="Reed L.K."/>
            <person name="Reenan R."/>
            <person name="Reily A."/>
            <person name="Remington K.A."/>
            <person name="Rieger T.T."/>
            <person name="Ritchie M.G."/>
            <person name="Robin C."/>
            <person name="Rogers Y.H."/>
            <person name="Rohde C."/>
            <person name="Rozas J."/>
            <person name="Rubenfield M.J."/>
            <person name="Ruiz A."/>
            <person name="Russo S."/>
            <person name="Salzberg S.L."/>
            <person name="Sanchez-Gracia A."/>
            <person name="Saranga D.J."/>
            <person name="Sato H."/>
            <person name="Schaeffer S.W."/>
            <person name="Schatz M.C."/>
            <person name="Schlenke T."/>
            <person name="Schwartz R."/>
            <person name="Segarra C."/>
            <person name="Singh R.S."/>
            <person name="Sirot L."/>
            <person name="Sirota M."/>
            <person name="Sisneros N.B."/>
            <person name="Smith C.D."/>
            <person name="Smith T.F."/>
            <person name="Spieth J."/>
            <person name="Stage D.E."/>
            <person name="Stark A."/>
            <person name="Stephan W."/>
            <person name="Strausberg R.L."/>
            <person name="Strempel S."/>
            <person name="Sturgill D."/>
            <person name="Sutton G."/>
            <person name="Sutton G.G."/>
            <person name="Tao W."/>
            <person name="Teichmann S."/>
            <person name="Tobari Y.N."/>
            <person name="Tomimura Y."/>
            <person name="Tsolas J.M."/>
            <person name="Valente V.L."/>
            <person name="Venter E."/>
            <person name="Venter J.C."/>
            <person name="Vicario S."/>
            <person name="Vieira F.G."/>
            <person name="Vilella A.J."/>
            <person name="Villasante A."/>
            <person name="Walenz B."/>
            <person name="Wang J."/>
            <person name="Wasserman M."/>
            <person name="Watts T."/>
            <person name="Wilson D."/>
            <person name="Wilson R.K."/>
            <person name="Wing R.A."/>
            <person name="Wolfner M.F."/>
            <person name="Wong A."/>
            <person name="Wong G.K."/>
            <person name="Wu C.I."/>
            <person name="Wu G."/>
            <person name="Yamamoto D."/>
            <person name="Yang H.P."/>
            <person name="Yang S.P."/>
            <person name="Yorke J.A."/>
            <person name="Yoshida K."/>
            <person name="Zdobnov E."/>
            <person name="Zhang P."/>
            <person name="Zhang Y."/>
            <person name="Zimin A.V."/>
            <person name="Baldwin J."/>
            <person name="Abdouelleil A."/>
            <person name="Abdulkadir J."/>
            <person name="Abebe A."/>
            <person name="Abera B."/>
            <person name="Abreu J."/>
            <person name="Acer S.C."/>
            <person name="Aftuck L."/>
            <person name="Alexander A."/>
            <person name="An P."/>
            <person name="Anderson E."/>
            <person name="Anderson S."/>
            <person name="Arachi H."/>
            <person name="Azer M."/>
            <person name="Bachantsang P."/>
            <person name="Barry A."/>
            <person name="Bayul T."/>
            <person name="Berlin A."/>
            <person name="Bessette D."/>
            <person name="Bloom T."/>
            <person name="Blye J."/>
            <person name="Boguslavskiy L."/>
            <person name="Bonnet C."/>
            <person name="Boukhgalter B."/>
            <person name="Bourzgui I."/>
            <person name="Brown A."/>
            <person name="Cahill P."/>
            <person name="Channer S."/>
            <person name="Cheshatsang Y."/>
            <person name="Chuda L."/>
            <person name="Citroen M."/>
            <person name="Collymore A."/>
            <person name="Cooke P."/>
            <person name="Costello M."/>
            <person name="D'Aco K."/>
            <person name="Daza R."/>
            <person name="De Haan G."/>
            <person name="DeGray S."/>
            <person name="DeMaso C."/>
            <person name="Dhargay N."/>
            <person name="Dooley K."/>
            <person name="Dooley E."/>
            <person name="Doricent M."/>
            <person name="Dorje P."/>
            <person name="Dorjee K."/>
            <person name="Dupes A."/>
            <person name="Elong R."/>
            <person name="Falk J."/>
            <person name="Farina A."/>
            <person name="Faro S."/>
            <person name="Ferguson D."/>
            <person name="Fisher S."/>
            <person name="Foley C.D."/>
            <person name="Franke A."/>
            <person name="Friedrich D."/>
            <person name="Gadbois L."/>
            <person name="Gearin G."/>
            <person name="Gearin C.R."/>
            <person name="Giannoukos G."/>
            <person name="Goode T."/>
            <person name="Graham J."/>
            <person name="Grandbois E."/>
            <person name="Grewal S."/>
            <person name="Gyaltsen K."/>
            <person name="Hafez N."/>
            <person name="Hagos B."/>
            <person name="Hall J."/>
            <person name="Henson C."/>
            <person name="Hollinger A."/>
            <person name="Honan T."/>
            <person name="Huard M.D."/>
            <person name="Hughes L."/>
            <person name="Hurhula B."/>
            <person name="Husby M.E."/>
            <person name="Kamat A."/>
            <person name="Kanga B."/>
            <person name="Kashin S."/>
            <person name="Khazanovich D."/>
            <person name="Kisner P."/>
            <person name="Lance K."/>
            <person name="Lara M."/>
            <person name="Lee W."/>
            <person name="Lennon N."/>
            <person name="Letendre F."/>
            <person name="LeVine R."/>
            <person name="Lipovsky A."/>
            <person name="Liu X."/>
            <person name="Liu J."/>
            <person name="Liu S."/>
            <person name="Lokyitsang T."/>
            <person name="Lokyitsang Y."/>
            <person name="Lubonja R."/>
            <person name="Lui A."/>
            <person name="MacDonald P."/>
            <person name="Magnisalis V."/>
            <person name="Maru K."/>
            <person name="Matthews C."/>
            <person name="McCusker W."/>
            <person name="McDonough S."/>
            <person name="Mehta T."/>
            <person name="Meldrim J."/>
            <person name="Meneus L."/>
            <person name="Mihai O."/>
            <person name="Mihalev A."/>
            <person name="Mihova T."/>
            <person name="Mittelman R."/>
            <person name="Mlenga V."/>
            <person name="Montmayeur A."/>
            <person name="Mulrain L."/>
            <person name="Navidi A."/>
            <person name="Naylor J."/>
            <person name="Negash T."/>
            <person name="Nguyen T."/>
            <person name="Nguyen N."/>
            <person name="Nicol R."/>
            <person name="Norbu C."/>
            <person name="Norbu N."/>
            <person name="Novod N."/>
            <person name="O'Neill B."/>
            <person name="Osman S."/>
            <person name="Markiewicz E."/>
            <person name="Oyono O.L."/>
            <person name="Patti C."/>
            <person name="Phunkhang P."/>
            <person name="Pierre F."/>
            <person name="Priest M."/>
            <person name="Raghuraman S."/>
            <person name="Rege F."/>
            <person name="Reyes R."/>
            <person name="Rise C."/>
            <person name="Rogov P."/>
            <person name="Ross K."/>
            <person name="Ryan E."/>
            <person name="Settipalli S."/>
            <person name="Shea T."/>
            <person name="Sherpa N."/>
            <person name="Shi L."/>
            <person name="Shih D."/>
            <person name="Sparrow T."/>
            <person name="Spaulding J."/>
            <person name="Stalker J."/>
            <person name="Stange-Thomann N."/>
            <person name="Stavropoulos S."/>
            <person name="Stone C."/>
            <person name="Strader C."/>
            <person name="Tesfaye S."/>
            <person name="Thomson T."/>
            <person name="Thoulutsang Y."/>
            <person name="Thoulutsang D."/>
            <person name="Topham K."/>
            <person name="Topping I."/>
            <person name="Tsamla T."/>
            <person name="Vassiliev H."/>
            <person name="Vo A."/>
            <person name="Wangchuk T."/>
            <person name="Wangdi T."/>
            <person name="Weiand M."/>
            <person name="Wilkinson J."/>
            <person name="Wilson A."/>
            <person name="Yadav S."/>
            <person name="Young G."/>
            <person name="Yu Q."/>
            <person name="Zembek L."/>
            <person name="Zhong D."/>
            <person name="Zimmer A."/>
            <person name="Zwirko Z."/>
            <person name="Jaffe D.B."/>
            <person name="Alvarez P."/>
            <person name="Brockman W."/>
            <person name="Butler J."/>
            <person name="Chin C."/>
            <person name="Gnerre S."/>
            <person name="Grabherr M."/>
            <person name="Kleber M."/>
            <person name="Mauceli E."/>
            <person name="MacCallum I."/>
        </authorList>
    </citation>
    <scope>NUCLEOTIDE SEQUENCE [LARGE SCALE GENOMIC DNA]</scope>
    <source>
        <strain evidence="3">MSH-3 / Tucson 14011-0111.49</strain>
    </source>
</reference>
<dbReference type="Proteomes" id="UP000008744">
    <property type="component" value="Unassembled WGS sequence"/>
</dbReference>
<gene>
    <name evidence="2" type="primary">Dper\GL17164</name>
    <name evidence="2" type="ORF">Dper_GL17164</name>
</gene>